<dbReference type="InterPro" id="IPR010982">
    <property type="entry name" value="Lambda_DNA-bd_dom_sf"/>
</dbReference>
<dbReference type="RefSeq" id="WP_014787058.1">
    <property type="nucleotide sequence ID" value="NC_018014.1"/>
</dbReference>
<dbReference type="STRING" id="926566.Terro_3583"/>
<dbReference type="EMBL" id="CP003379">
    <property type="protein sequence ID" value="AFL89797.1"/>
    <property type="molecule type" value="Genomic_DNA"/>
</dbReference>
<gene>
    <name evidence="4" type="ordered locus">Terro_3583</name>
</gene>
<dbReference type="PROSITE" id="PS50943">
    <property type="entry name" value="HTH_CROC1"/>
    <property type="match status" value="1"/>
</dbReference>
<dbReference type="CDD" id="cd00093">
    <property type="entry name" value="HTH_XRE"/>
    <property type="match status" value="1"/>
</dbReference>
<dbReference type="OrthoDB" id="5297543at2"/>
<proteinExistence type="predicted"/>
<feature type="domain" description="HTH cro/C1-type" evidence="3">
    <location>
        <begin position="25"/>
        <end position="65"/>
    </location>
</feature>
<evidence type="ECO:0000256" key="1">
    <source>
        <dbReference type="ARBA" id="ARBA00023125"/>
    </source>
</evidence>
<accession>I3ZKM9</accession>
<keyword evidence="5" id="KW-1185">Reference proteome</keyword>
<evidence type="ECO:0000259" key="3">
    <source>
        <dbReference type="PROSITE" id="PS50943"/>
    </source>
</evidence>
<dbReference type="PANTHER" id="PTHR36924">
    <property type="entry name" value="ANTITOXIN HIGA-1"/>
    <property type="match status" value="1"/>
</dbReference>
<name>I3ZKM9_TERRK</name>
<sequence length="113" mass="12231">MLMHNPPHPGTVLREYLRDADVTSFAGKIGVARTTLSRLLHGHTGVSAPMALRLSAALGTSAMLWMNLQVQFDLWQAIQAEKAARKKARAAAPSRVATKKAKPKRSPTYAKAA</sequence>
<evidence type="ECO:0000313" key="5">
    <source>
        <dbReference type="Proteomes" id="UP000006056"/>
    </source>
</evidence>
<dbReference type="eggNOG" id="COG3093">
    <property type="taxonomic scope" value="Bacteria"/>
</dbReference>
<dbReference type="InterPro" id="IPR013430">
    <property type="entry name" value="Toxin_antidote_HigA"/>
</dbReference>
<keyword evidence="1" id="KW-0238">DNA-binding</keyword>
<dbReference type="PANTHER" id="PTHR36924:SF1">
    <property type="entry name" value="ANTITOXIN HIGA-1"/>
    <property type="match status" value="1"/>
</dbReference>
<dbReference type="SUPFAM" id="SSF47413">
    <property type="entry name" value="lambda repressor-like DNA-binding domains"/>
    <property type="match status" value="1"/>
</dbReference>
<dbReference type="KEGG" id="trs:Terro_3583"/>
<evidence type="ECO:0000313" key="4">
    <source>
        <dbReference type="EMBL" id="AFL89797.1"/>
    </source>
</evidence>
<protein>
    <submittedName>
        <fullName evidence="4">Plasmid maintenance system antidote protein, XRE family</fullName>
    </submittedName>
</protein>
<dbReference type="AlphaFoldDB" id="I3ZKM9"/>
<dbReference type="SMART" id="SM00530">
    <property type="entry name" value="HTH_XRE"/>
    <property type="match status" value="1"/>
</dbReference>
<feature type="region of interest" description="Disordered" evidence="2">
    <location>
        <begin position="86"/>
        <end position="113"/>
    </location>
</feature>
<dbReference type="HOGENOM" id="CLU_140230_3_1_0"/>
<organism evidence="4 5">
    <name type="scientific">Terriglobus roseus (strain DSM 18391 / NRRL B-41598 / KBS 63)</name>
    <dbReference type="NCBI Taxonomy" id="926566"/>
    <lineage>
        <taxon>Bacteria</taxon>
        <taxon>Pseudomonadati</taxon>
        <taxon>Acidobacteriota</taxon>
        <taxon>Terriglobia</taxon>
        <taxon>Terriglobales</taxon>
        <taxon>Acidobacteriaceae</taxon>
        <taxon>Terriglobus</taxon>
    </lineage>
</organism>
<dbReference type="Gene3D" id="1.10.260.40">
    <property type="entry name" value="lambda repressor-like DNA-binding domains"/>
    <property type="match status" value="1"/>
</dbReference>
<dbReference type="NCBIfam" id="TIGR02607">
    <property type="entry name" value="antidote_HigA"/>
    <property type="match status" value="1"/>
</dbReference>
<dbReference type="Proteomes" id="UP000006056">
    <property type="component" value="Chromosome"/>
</dbReference>
<evidence type="ECO:0000256" key="2">
    <source>
        <dbReference type="SAM" id="MobiDB-lite"/>
    </source>
</evidence>
<dbReference type="GO" id="GO:0003677">
    <property type="term" value="F:DNA binding"/>
    <property type="evidence" value="ECO:0007669"/>
    <property type="project" value="UniProtKB-KW"/>
</dbReference>
<reference evidence="4 5" key="1">
    <citation type="submission" date="2012-06" db="EMBL/GenBank/DDBJ databases">
        <title>Complete genome of Terriglobus roseus DSM 18391.</title>
        <authorList>
            <consortium name="US DOE Joint Genome Institute (JGI-PGF)"/>
            <person name="Lucas S."/>
            <person name="Copeland A."/>
            <person name="Lapidus A."/>
            <person name="Glavina del Rio T."/>
            <person name="Dalin E."/>
            <person name="Tice H."/>
            <person name="Bruce D."/>
            <person name="Goodwin L."/>
            <person name="Pitluck S."/>
            <person name="Peters L."/>
            <person name="Mikhailova N."/>
            <person name="Munk A.C.C."/>
            <person name="Kyrpides N."/>
            <person name="Mavromatis K."/>
            <person name="Ivanova N."/>
            <person name="Brettin T."/>
            <person name="Detter J.C."/>
            <person name="Han C."/>
            <person name="Larimer F."/>
            <person name="Land M."/>
            <person name="Hauser L."/>
            <person name="Markowitz V."/>
            <person name="Cheng J.-F."/>
            <person name="Hugenholtz P."/>
            <person name="Woyke T."/>
            <person name="Wu D."/>
            <person name="Brambilla E."/>
            <person name="Klenk H.-P."/>
            <person name="Eisen J.A."/>
        </authorList>
    </citation>
    <scope>NUCLEOTIDE SEQUENCE [LARGE SCALE GENOMIC DNA]</scope>
    <source>
        <strain evidence="5">DSM 18391 / NRRL B-41598 / KBS 63</strain>
    </source>
</reference>
<dbReference type="Pfam" id="PF01381">
    <property type="entry name" value="HTH_3"/>
    <property type="match status" value="1"/>
</dbReference>
<dbReference type="InterPro" id="IPR001387">
    <property type="entry name" value="Cro/C1-type_HTH"/>
</dbReference>